<accession>A0AC34GHE8</accession>
<sequence>QQQQQQFSNEYENVGGAVGSPRPSSYDAGSSVTADDIEFVHSADNSPRITDYPDVFGYENENIQRVGKIRPSDDLEDYENISSQNIWQQQQPHQLPHQQQIGQQQPLPEGGDGQKKPINPEDIAHMRQLLNEYDLNSVRESEADDLRQAQAQKQHVHPQTQHQQQQQSLPPDDLRQAQAQKHVQLQTQHQQQQQSLPPEIWQTQDVLLEQPEQPPKFQSPQFQQQPNAQQGLQQQQQQ</sequence>
<reference evidence="2" key="1">
    <citation type="submission" date="2022-11" db="UniProtKB">
        <authorList>
            <consortium name="WormBaseParasite"/>
        </authorList>
    </citation>
    <scope>IDENTIFICATION</scope>
</reference>
<proteinExistence type="predicted"/>
<dbReference type="WBParaSite" id="ES5_v2.g29108.t1">
    <property type="protein sequence ID" value="ES5_v2.g29108.t1"/>
    <property type="gene ID" value="ES5_v2.g29108"/>
</dbReference>
<dbReference type="Proteomes" id="UP000887579">
    <property type="component" value="Unplaced"/>
</dbReference>
<organism evidence="1 2">
    <name type="scientific">Panagrolaimus sp. ES5</name>
    <dbReference type="NCBI Taxonomy" id="591445"/>
    <lineage>
        <taxon>Eukaryota</taxon>
        <taxon>Metazoa</taxon>
        <taxon>Ecdysozoa</taxon>
        <taxon>Nematoda</taxon>
        <taxon>Chromadorea</taxon>
        <taxon>Rhabditida</taxon>
        <taxon>Tylenchina</taxon>
        <taxon>Panagrolaimomorpha</taxon>
        <taxon>Panagrolaimoidea</taxon>
        <taxon>Panagrolaimidae</taxon>
        <taxon>Panagrolaimus</taxon>
    </lineage>
</organism>
<evidence type="ECO:0000313" key="2">
    <source>
        <dbReference type="WBParaSite" id="ES5_v2.g29108.t1"/>
    </source>
</evidence>
<name>A0AC34GHE8_9BILA</name>
<evidence type="ECO:0000313" key="1">
    <source>
        <dbReference type="Proteomes" id="UP000887579"/>
    </source>
</evidence>
<protein>
    <submittedName>
        <fullName evidence="2">Uncharacterized protein</fullName>
    </submittedName>
</protein>